<evidence type="ECO:0000256" key="5">
    <source>
        <dbReference type="ARBA" id="ARBA00023015"/>
    </source>
</evidence>
<feature type="region of interest" description="Disordered" evidence="9">
    <location>
        <begin position="388"/>
        <end position="477"/>
    </location>
</feature>
<comment type="caution">
    <text evidence="11">The sequence shown here is derived from an EMBL/GenBank/DDBJ whole genome shotgun (WGS) entry which is preliminary data.</text>
</comment>
<dbReference type="OrthoDB" id="436852at2759"/>
<evidence type="ECO:0000256" key="9">
    <source>
        <dbReference type="SAM" id="MobiDB-lite"/>
    </source>
</evidence>
<organism evidence="11 12">
    <name type="scientific">Bugula neritina</name>
    <name type="common">Brown bryozoan</name>
    <name type="synonym">Sertularia neritina</name>
    <dbReference type="NCBI Taxonomy" id="10212"/>
    <lineage>
        <taxon>Eukaryota</taxon>
        <taxon>Metazoa</taxon>
        <taxon>Spiralia</taxon>
        <taxon>Lophotrochozoa</taxon>
        <taxon>Bryozoa</taxon>
        <taxon>Gymnolaemata</taxon>
        <taxon>Cheilostomatida</taxon>
        <taxon>Flustrina</taxon>
        <taxon>Buguloidea</taxon>
        <taxon>Bugulidae</taxon>
        <taxon>Bugula</taxon>
    </lineage>
</organism>
<dbReference type="InterPro" id="IPR019786">
    <property type="entry name" value="Zinc_finger_PHD-type_CS"/>
</dbReference>
<evidence type="ECO:0000259" key="10">
    <source>
        <dbReference type="PROSITE" id="PS50016"/>
    </source>
</evidence>
<gene>
    <name evidence="11" type="ORF">EB796_001009</name>
</gene>
<evidence type="ECO:0000313" key="11">
    <source>
        <dbReference type="EMBL" id="KAF6040680.1"/>
    </source>
</evidence>
<feature type="compositionally biased region" description="Acidic residues" evidence="9">
    <location>
        <begin position="523"/>
        <end position="543"/>
    </location>
</feature>
<protein>
    <recommendedName>
        <fullName evidence="10">PHD-type domain-containing protein</fullName>
    </recommendedName>
</protein>
<feature type="region of interest" description="Disordered" evidence="9">
    <location>
        <begin position="136"/>
        <end position="170"/>
    </location>
</feature>
<dbReference type="Pfam" id="PF00628">
    <property type="entry name" value="PHD"/>
    <property type="match status" value="1"/>
</dbReference>
<name>A0A7J7KR56_BUGNE</name>
<feature type="region of interest" description="Disordered" evidence="9">
    <location>
        <begin position="249"/>
        <end position="283"/>
    </location>
</feature>
<dbReference type="GO" id="GO:0008270">
    <property type="term" value="F:zinc ion binding"/>
    <property type="evidence" value="ECO:0007669"/>
    <property type="project" value="UniProtKB-KW"/>
</dbReference>
<comment type="subcellular location">
    <subcellularLocation>
        <location evidence="1">Nucleus</location>
    </subcellularLocation>
</comment>
<evidence type="ECO:0000256" key="7">
    <source>
        <dbReference type="ARBA" id="ARBA00023242"/>
    </source>
</evidence>
<dbReference type="PANTHER" id="PTHR46452">
    <property type="entry name" value="TRANSCRIPTION INITIATION FACTOR TFIID SUBUNIT 3"/>
    <property type="match status" value="1"/>
</dbReference>
<dbReference type="PROSITE" id="PS50016">
    <property type="entry name" value="ZF_PHD_2"/>
    <property type="match status" value="1"/>
</dbReference>
<dbReference type="PANTHER" id="PTHR46452:SF1">
    <property type="entry name" value="TRANSCRIPTION INITIATION FACTOR TFIID SUBUNIT 3"/>
    <property type="match status" value="1"/>
</dbReference>
<evidence type="ECO:0000256" key="3">
    <source>
        <dbReference type="ARBA" id="ARBA00022771"/>
    </source>
</evidence>
<dbReference type="InterPro" id="IPR001965">
    <property type="entry name" value="Znf_PHD"/>
</dbReference>
<dbReference type="InterPro" id="IPR019787">
    <property type="entry name" value="Znf_PHD-finger"/>
</dbReference>
<dbReference type="Proteomes" id="UP000593567">
    <property type="component" value="Unassembled WGS sequence"/>
</dbReference>
<keyword evidence="12" id="KW-1185">Reference proteome</keyword>
<dbReference type="GO" id="GO:0045944">
    <property type="term" value="P:positive regulation of transcription by RNA polymerase II"/>
    <property type="evidence" value="ECO:0007669"/>
    <property type="project" value="TreeGrafter"/>
</dbReference>
<feature type="region of interest" description="Disordered" evidence="9">
    <location>
        <begin position="492"/>
        <end position="694"/>
    </location>
</feature>
<dbReference type="Gene3D" id="1.10.20.10">
    <property type="entry name" value="Histone, subunit A"/>
    <property type="match status" value="1"/>
</dbReference>
<feature type="compositionally biased region" description="Polar residues" evidence="9">
    <location>
        <begin position="437"/>
        <end position="446"/>
    </location>
</feature>
<feature type="compositionally biased region" description="Pro residues" evidence="9">
    <location>
        <begin position="574"/>
        <end position="583"/>
    </location>
</feature>
<dbReference type="AlphaFoldDB" id="A0A7J7KR56"/>
<feature type="compositionally biased region" description="Basic residues" evidence="9">
    <location>
        <begin position="640"/>
        <end position="660"/>
    </location>
</feature>
<dbReference type="Gene3D" id="3.30.40.10">
    <property type="entry name" value="Zinc/RING finger domain, C3HC4 (zinc finger)"/>
    <property type="match status" value="1"/>
</dbReference>
<evidence type="ECO:0000313" key="12">
    <source>
        <dbReference type="Proteomes" id="UP000593567"/>
    </source>
</evidence>
<accession>A0A7J7KR56</accession>
<dbReference type="Pfam" id="PF07524">
    <property type="entry name" value="Bromo_TP"/>
    <property type="match status" value="1"/>
</dbReference>
<feature type="compositionally biased region" description="Basic and acidic residues" evidence="9">
    <location>
        <begin position="661"/>
        <end position="673"/>
    </location>
</feature>
<keyword evidence="5" id="KW-0805">Transcription regulation</keyword>
<proteinExistence type="predicted"/>
<keyword evidence="7" id="KW-0539">Nucleus</keyword>
<keyword evidence="4" id="KW-0862">Zinc</keyword>
<dbReference type="InterPro" id="IPR006565">
    <property type="entry name" value="BTP"/>
</dbReference>
<feature type="compositionally biased region" description="Polar residues" evidence="9">
    <location>
        <begin position="593"/>
        <end position="607"/>
    </location>
</feature>
<dbReference type="PROSITE" id="PS01359">
    <property type="entry name" value="ZF_PHD_1"/>
    <property type="match status" value="1"/>
</dbReference>
<feature type="compositionally biased region" description="Polar residues" evidence="9">
    <location>
        <begin position="492"/>
        <end position="501"/>
    </location>
</feature>
<evidence type="ECO:0000256" key="2">
    <source>
        <dbReference type="ARBA" id="ARBA00022723"/>
    </source>
</evidence>
<dbReference type="GO" id="GO:0046982">
    <property type="term" value="F:protein heterodimerization activity"/>
    <property type="evidence" value="ECO:0007669"/>
    <property type="project" value="InterPro"/>
</dbReference>
<dbReference type="SMART" id="SM00249">
    <property type="entry name" value="PHD"/>
    <property type="match status" value="1"/>
</dbReference>
<dbReference type="GO" id="GO:0005669">
    <property type="term" value="C:transcription factor TFIID complex"/>
    <property type="evidence" value="ECO:0007669"/>
    <property type="project" value="TreeGrafter"/>
</dbReference>
<feature type="compositionally biased region" description="Basic and acidic residues" evidence="9">
    <location>
        <begin position="456"/>
        <end position="473"/>
    </location>
</feature>
<dbReference type="InterPro" id="IPR009072">
    <property type="entry name" value="Histone-fold"/>
</dbReference>
<dbReference type="CDD" id="cd15522">
    <property type="entry name" value="PHD_TAF3"/>
    <property type="match status" value="1"/>
</dbReference>
<keyword evidence="2" id="KW-0479">Metal-binding</keyword>
<reference evidence="11" key="1">
    <citation type="submission" date="2020-06" db="EMBL/GenBank/DDBJ databases">
        <title>Draft genome of Bugula neritina, a colonial animal packing powerful symbionts and potential medicines.</title>
        <authorList>
            <person name="Rayko M."/>
        </authorList>
    </citation>
    <scope>NUCLEOTIDE SEQUENCE [LARGE SCALE GENOMIC DNA]</scope>
    <source>
        <strain evidence="11">Kwan_BN1</strain>
    </source>
</reference>
<feature type="compositionally biased region" description="Basic residues" evidence="9">
    <location>
        <begin position="264"/>
        <end position="279"/>
    </location>
</feature>
<keyword evidence="6" id="KW-0804">Transcription</keyword>
<evidence type="ECO:0000256" key="8">
    <source>
        <dbReference type="PROSITE-ProRule" id="PRU00146"/>
    </source>
</evidence>
<dbReference type="SUPFAM" id="SSF57903">
    <property type="entry name" value="FYVE/PHD zinc finger"/>
    <property type="match status" value="1"/>
</dbReference>
<feature type="compositionally biased region" description="Polar residues" evidence="9">
    <location>
        <begin position="547"/>
        <end position="562"/>
    </location>
</feature>
<dbReference type="SMART" id="SM00576">
    <property type="entry name" value="BTP"/>
    <property type="match status" value="1"/>
</dbReference>
<evidence type="ECO:0000256" key="1">
    <source>
        <dbReference type="ARBA" id="ARBA00004123"/>
    </source>
</evidence>
<evidence type="ECO:0000256" key="4">
    <source>
        <dbReference type="ARBA" id="ARBA00022833"/>
    </source>
</evidence>
<dbReference type="InterPro" id="IPR013083">
    <property type="entry name" value="Znf_RING/FYVE/PHD"/>
</dbReference>
<dbReference type="InterPro" id="IPR011011">
    <property type="entry name" value="Znf_FYVE_PHD"/>
</dbReference>
<keyword evidence="3 8" id="KW-0863">Zinc-finger</keyword>
<sequence length="851" mass="92956">MSEDYGKSILRVVIAQICKNVGWDSIHSSALEVLVDFAERHISQIGRKSRRYSEQFGRIDPSVHELEMVFKEVGINPKEMLDYTKSIDPIAISQPVSRFPAESTDKVELLIPVLDDEGKLSAPSVTFADEVDKAVVSSDGQEDAPSLTNDNAVSPIRPAAGKSSKAGNARENVRFKVRSQMMLENGELSSFFSCGKAPSAKRPPKLQHESAIPKLKVEPITKPRINTGIMKAKPKPKSPPPIDVEVDVSTVASEPSPPPVTDRPKHKPPKKVIKKKKKTASAAQPEVGFTDIFGTTLEKPQSKLKSKLSKLQQAISESETIERPVSAASAVSASSVTSAVSAVPIYMDDMSDSELRSLAPDLSPSHSESIPGAKARLKKYGSTIEAVLSKSSSEMTREESAVADAFSFDDSMSGATSLKGTSEKKTSKKSKLSGSSRSPLNKSSAPDLNPAVDTTNSKDKNAASKASAKDNYKAQKRINIRRIKMLEKLATSTSVELNPSVKSPLEPEAPQPPAKAVDVEPVNNEEDDEEIEVNVDEDSDVDILEASSPTPLHQNPYSSYSETGFADSYAATPPAAPSTPPFPQAMYAEPMDYQQTHSTELSHTGLSQWEEPPTEPPSVPYNSTMIDFGAGVTATESVRKEKHKKEKKEKKEKKKKKHKEKDKERQVQKEDRSKHRHHSASPLVEEADDSPQQDTVPRLTLKIGSQVVQEELNQISPQMDTSYTSSTQLLGETVPKLVIKPVDAGIGYGSYPESTSFAPQPVFPVATSYAAPAYNADPVAMPDADGKIWICPACGKPDDGSPMIGCDSCDEWYHWTCVGIYEPPPDDMEWFCQPCAEKDKKKKKKRKKDKR</sequence>
<dbReference type="EMBL" id="VXIV02000115">
    <property type="protein sequence ID" value="KAF6040680.1"/>
    <property type="molecule type" value="Genomic_DNA"/>
</dbReference>
<dbReference type="GO" id="GO:0002039">
    <property type="term" value="F:p53 binding"/>
    <property type="evidence" value="ECO:0007669"/>
    <property type="project" value="TreeGrafter"/>
</dbReference>
<evidence type="ECO:0000256" key="6">
    <source>
        <dbReference type="ARBA" id="ARBA00023163"/>
    </source>
</evidence>
<feature type="domain" description="PHD-type" evidence="10">
    <location>
        <begin position="788"/>
        <end position="838"/>
    </location>
</feature>